<comment type="caution">
    <text evidence="4">The sequence shown here is derived from an EMBL/GenBank/DDBJ whole genome shotgun (WGS) entry which is preliminary data.</text>
</comment>
<dbReference type="InterPro" id="IPR032508">
    <property type="entry name" value="FecR_C"/>
</dbReference>
<reference evidence="4 5" key="1">
    <citation type="submission" date="2018-04" db="EMBL/GenBank/DDBJ databases">
        <title>Genomic Encyclopedia of Archaeal and Bacterial Type Strains, Phase II (KMG-II): from individual species to whole genera.</title>
        <authorList>
            <person name="Goeker M."/>
        </authorList>
    </citation>
    <scope>NUCLEOTIDE SEQUENCE [LARGE SCALE GENOMIC DNA]</scope>
    <source>
        <strain evidence="4 5">DSM 26809</strain>
    </source>
</reference>
<feature type="domain" description="Protein FecR C-terminal" evidence="3">
    <location>
        <begin position="287"/>
        <end position="355"/>
    </location>
</feature>
<dbReference type="AlphaFoldDB" id="A0A2T5JB98"/>
<dbReference type="InterPro" id="IPR012373">
    <property type="entry name" value="Ferrdict_sens_TM"/>
</dbReference>
<dbReference type="PANTHER" id="PTHR30273">
    <property type="entry name" value="PERIPLASMIC SIGNAL SENSOR AND SIGMA FACTOR ACTIVATOR FECR-RELATED"/>
    <property type="match status" value="1"/>
</dbReference>
<evidence type="ECO:0000259" key="2">
    <source>
        <dbReference type="Pfam" id="PF04773"/>
    </source>
</evidence>
<gene>
    <name evidence="4" type="ORF">C8P68_103302</name>
</gene>
<dbReference type="EMBL" id="QAOQ01000003">
    <property type="protein sequence ID" value="PTQ98142.1"/>
    <property type="molecule type" value="Genomic_DNA"/>
</dbReference>
<dbReference type="PANTHER" id="PTHR30273:SF2">
    <property type="entry name" value="PROTEIN FECR"/>
    <property type="match status" value="1"/>
</dbReference>
<dbReference type="Pfam" id="PF16344">
    <property type="entry name" value="FecR_C"/>
    <property type="match status" value="1"/>
</dbReference>
<evidence type="ECO:0000259" key="3">
    <source>
        <dbReference type="Pfam" id="PF16344"/>
    </source>
</evidence>
<feature type="transmembrane region" description="Helical" evidence="1">
    <location>
        <begin position="96"/>
        <end position="116"/>
    </location>
</feature>
<dbReference type="InterPro" id="IPR006860">
    <property type="entry name" value="FecR"/>
</dbReference>
<name>A0A2T5JB98_9SPHI</name>
<organism evidence="4 5">
    <name type="scientific">Mucilaginibacter yixingensis</name>
    <dbReference type="NCBI Taxonomy" id="1295612"/>
    <lineage>
        <taxon>Bacteria</taxon>
        <taxon>Pseudomonadati</taxon>
        <taxon>Bacteroidota</taxon>
        <taxon>Sphingobacteriia</taxon>
        <taxon>Sphingobacteriales</taxon>
        <taxon>Sphingobacteriaceae</taxon>
        <taxon>Mucilaginibacter</taxon>
    </lineage>
</organism>
<evidence type="ECO:0000313" key="5">
    <source>
        <dbReference type="Proteomes" id="UP000244168"/>
    </source>
</evidence>
<dbReference type="OrthoDB" id="1523735at2"/>
<dbReference type="Gene3D" id="3.55.50.30">
    <property type="match status" value="1"/>
</dbReference>
<keyword evidence="1" id="KW-0472">Membrane</keyword>
<sequence>MSENRILELLARKMANEATEDELSELQYLLNMYPDGLYYEEIFNQLWVKHHDADADAQLDAAYLLHRIKHPEAFQSDEEEEEITADASPRGYKRMLMLASVFLCVLLLGGLTWYGFYGREQTVGSTEIFAGKGIRKRVTLPDGTKVWLNCNSRLSFNDDLKTGASRIVHLEGEAFFDVTKNKHRPFIIYTKKFSIKVLGTAFNVKAYPGEKHTEATLIRGLIELTVADAQKQKILLRPNEKFTLTDTHTGSIFPDTAHTRNLSIEGVKPVEIHSQKYIEETSWVDNKLIFKNESFEELLPKLERWYNVSISVQNTKLDSCHFTGVFQDESLDQALQALQLIKPFKYEKNYDEVTIK</sequence>
<dbReference type="Proteomes" id="UP000244168">
    <property type="component" value="Unassembled WGS sequence"/>
</dbReference>
<proteinExistence type="predicted"/>
<feature type="domain" description="FecR protein" evidence="2">
    <location>
        <begin position="128"/>
        <end position="222"/>
    </location>
</feature>
<dbReference type="GO" id="GO:0016989">
    <property type="term" value="F:sigma factor antagonist activity"/>
    <property type="evidence" value="ECO:0007669"/>
    <property type="project" value="TreeGrafter"/>
</dbReference>
<keyword evidence="5" id="KW-1185">Reference proteome</keyword>
<keyword evidence="1" id="KW-0812">Transmembrane</keyword>
<dbReference type="Gene3D" id="2.60.120.1440">
    <property type="match status" value="1"/>
</dbReference>
<dbReference type="PIRSF" id="PIRSF018266">
    <property type="entry name" value="FecR"/>
    <property type="match status" value="1"/>
</dbReference>
<evidence type="ECO:0000313" key="4">
    <source>
        <dbReference type="EMBL" id="PTQ98142.1"/>
    </source>
</evidence>
<dbReference type="Pfam" id="PF04773">
    <property type="entry name" value="FecR"/>
    <property type="match status" value="1"/>
</dbReference>
<protein>
    <submittedName>
        <fullName evidence="4">FecR family protein</fullName>
    </submittedName>
</protein>
<accession>A0A2T5JB98</accession>
<keyword evidence="1" id="KW-1133">Transmembrane helix</keyword>
<dbReference type="RefSeq" id="WP_107828323.1">
    <property type="nucleotide sequence ID" value="NZ_CP160205.1"/>
</dbReference>
<evidence type="ECO:0000256" key="1">
    <source>
        <dbReference type="SAM" id="Phobius"/>
    </source>
</evidence>